<dbReference type="Pfam" id="PF13419">
    <property type="entry name" value="HAD_2"/>
    <property type="match status" value="1"/>
</dbReference>
<keyword evidence="2" id="KW-1185">Reference proteome</keyword>
<dbReference type="Proteomes" id="UP000673375">
    <property type="component" value="Unassembled WGS sequence"/>
</dbReference>
<name>A0ABS4CJ11_9ENTE</name>
<evidence type="ECO:0000313" key="1">
    <source>
        <dbReference type="EMBL" id="MBP1046445.1"/>
    </source>
</evidence>
<dbReference type="InterPro" id="IPR023198">
    <property type="entry name" value="PGP-like_dom2"/>
</dbReference>
<sequence length="219" mass="24828">MKKFDGVIFDMDGLLFDTELIYYESSQKIADIMGFPYSKELYLKFLGVSDEEVQENYHIIFKEYGKEKVEEFIQRSYADTIEAFESGKVPMKQGVRELLGYLEEQQIPKMVASSNVRPAIELLLKNADIFDRFEGIVSAEDVSRAKPDPEIFRKAVGFLKTEPEKTLILEDSSHGVTAAHAAGIPVIMVPDLLQPDEELRSKTLHVLESLIDVPAYLNS</sequence>
<dbReference type="InterPro" id="IPR006439">
    <property type="entry name" value="HAD-SF_hydro_IA"/>
</dbReference>
<dbReference type="SFLD" id="SFLDG01135">
    <property type="entry name" value="C1.5.6:_HAD__Beta-PGM__Phospha"/>
    <property type="match status" value="1"/>
</dbReference>
<reference evidence="1 2" key="1">
    <citation type="submission" date="2020-12" db="EMBL/GenBank/DDBJ databases">
        <title>Vagococcus allomyrinae sp. nov. and Enterococcus lavae sp. nov., isolated from the larvae of Allomyrina dichotoma.</title>
        <authorList>
            <person name="Lee S.D."/>
        </authorList>
    </citation>
    <scope>NUCLEOTIDE SEQUENCE [LARGE SCALE GENOMIC DNA]</scope>
    <source>
        <strain evidence="1 2">BWM-S5</strain>
    </source>
</reference>
<dbReference type="PANTHER" id="PTHR18901:SF38">
    <property type="entry name" value="PSEUDOURIDINE-5'-PHOSPHATASE"/>
    <property type="match status" value="1"/>
</dbReference>
<dbReference type="PANTHER" id="PTHR18901">
    <property type="entry name" value="2-DEOXYGLUCOSE-6-PHOSPHATE PHOSPHATASE 2"/>
    <property type="match status" value="1"/>
</dbReference>
<dbReference type="NCBIfam" id="TIGR01509">
    <property type="entry name" value="HAD-SF-IA-v3"/>
    <property type="match status" value="1"/>
</dbReference>
<protein>
    <submittedName>
        <fullName evidence="1">HAD family phosphatase</fullName>
    </submittedName>
</protein>
<dbReference type="InterPro" id="IPR023214">
    <property type="entry name" value="HAD_sf"/>
</dbReference>
<dbReference type="SUPFAM" id="SSF56784">
    <property type="entry name" value="HAD-like"/>
    <property type="match status" value="1"/>
</dbReference>
<dbReference type="PRINTS" id="PR00413">
    <property type="entry name" value="HADHALOGNASE"/>
</dbReference>
<accession>A0ABS4CJ11</accession>
<dbReference type="CDD" id="cd07505">
    <property type="entry name" value="HAD_BPGM-like"/>
    <property type="match status" value="1"/>
</dbReference>
<proteinExistence type="predicted"/>
<dbReference type="SFLD" id="SFLDG01129">
    <property type="entry name" value="C1.5:_HAD__Beta-PGM__Phosphata"/>
    <property type="match status" value="1"/>
</dbReference>
<gene>
    <name evidence="1" type="ORF">I6N96_09125</name>
</gene>
<dbReference type="InterPro" id="IPR036412">
    <property type="entry name" value="HAD-like_sf"/>
</dbReference>
<dbReference type="RefSeq" id="WP_209557266.1">
    <property type="nucleotide sequence ID" value="NZ_JAEDXU010000004.1"/>
</dbReference>
<dbReference type="Gene3D" id="1.10.150.240">
    <property type="entry name" value="Putative phosphatase, domain 2"/>
    <property type="match status" value="1"/>
</dbReference>
<dbReference type="SFLD" id="SFLDS00003">
    <property type="entry name" value="Haloacid_Dehalogenase"/>
    <property type="match status" value="1"/>
</dbReference>
<evidence type="ECO:0000313" key="2">
    <source>
        <dbReference type="Proteomes" id="UP000673375"/>
    </source>
</evidence>
<comment type="caution">
    <text evidence="1">The sequence shown here is derived from an EMBL/GenBank/DDBJ whole genome shotgun (WGS) entry which is preliminary data.</text>
</comment>
<dbReference type="EMBL" id="JAEDXU010000004">
    <property type="protein sequence ID" value="MBP1046445.1"/>
    <property type="molecule type" value="Genomic_DNA"/>
</dbReference>
<dbReference type="InterPro" id="IPR041492">
    <property type="entry name" value="HAD_2"/>
</dbReference>
<dbReference type="Gene3D" id="3.40.50.1000">
    <property type="entry name" value="HAD superfamily/HAD-like"/>
    <property type="match status" value="1"/>
</dbReference>
<organism evidence="1 2">
    <name type="scientific">Enterococcus larvae</name>
    <dbReference type="NCBI Taxonomy" id="2794352"/>
    <lineage>
        <taxon>Bacteria</taxon>
        <taxon>Bacillati</taxon>
        <taxon>Bacillota</taxon>
        <taxon>Bacilli</taxon>
        <taxon>Lactobacillales</taxon>
        <taxon>Enterococcaceae</taxon>
        <taxon>Enterococcus</taxon>
    </lineage>
</organism>